<name>A0ABN6QG56_NOSCO</name>
<evidence type="ECO:0000313" key="3">
    <source>
        <dbReference type="Proteomes" id="UP001055453"/>
    </source>
</evidence>
<dbReference type="EMBL" id="AP025733">
    <property type="protein sequence ID" value="BDI20493.1"/>
    <property type="molecule type" value="Genomic_DNA"/>
</dbReference>
<evidence type="ECO:0000313" key="2">
    <source>
        <dbReference type="EMBL" id="BDI20493.1"/>
    </source>
</evidence>
<proteinExistence type="predicted"/>
<evidence type="ECO:0008006" key="4">
    <source>
        <dbReference type="Google" id="ProtNLM"/>
    </source>
</evidence>
<dbReference type="Proteomes" id="UP001055453">
    <property type="component" value="Plasmid pANSO36A"/>
</dbReference>
<protein>
    <recommendedName>
        <fullName evidence="4">PEP-CTERM sorting domain-containing protein</fullName>
    </recommendedName>
</protein>
<dbReference type="RefSeq" id="WP_251960666.1">
    <property type="nucleotide sequence ID" value="NZ_AP025733.1"/>
</dbReference>
<keyword evidence="1" id="KW-0732">Signal</keyword>
<feature type="chain" id="PRO_5046570473" description="PEP-CTERM sorting domain-containing protein" evidence="1">
    <location>
        <begin position="24"/>
        <end position="295"/>
    </location>
</feature>
<dbReference type="Pfam" id="PF12098">
    <property type="entry name" value="DUF3574"/>
    <property type="match status" value="2"/>
</dbReference>
<reference evidence="2" key="1">
    <citation type="submission" date="2022-04" db="EMBL/GenBank/DDBJ databases">
        <title>Complete genome sequence of a cyanobacterium, Nostoc sp. SO-36, isolated in Antarctica.</title>
        <authorList>
            <person name="Kanesaki Y."/>
            <person name="Effendi D."/>
            <person name="Sakamoto T."/>
            <person name="Ohtani S."/>
            <person name="Awai K."/>
        </authorList>
    </citation>
    <scope>NUCLEOTIDE SEQUENCE</scope>
    <source>
        <strain evidence="2">SO-36</strain>
        <plasmid evidence="2">pANSO36A</plasmid>
    </source>
</reference>
<feature type="signal peptide" evidence="1">
    <location>
        <begin position="1"/>
        <end position="23"/>
    </location>
</feature>
<dbReference type="InterPro" id="IPR021957">
    <property type="entry name" value="DUF3574"/>
</dbReference>
<gene>
    <name evidence="2" type="ORF">ANSO36C_62950</name>
</gene>
<keyword evidence="2" id="KW-0614">Plasmid</keyword>
<evidence type="ECO:0000256" key="1">
    <source>
        <dbReference type="SAM" id="SignalP"/>
    </source>
</evidence>
<organism evidence="2 3">
    <name type="scientific">Nostoc cf. commune SO-36</name>
    <dbReference type="NCBI Taxonomy" id="449208"/>
    <lineage>
        <taxon>Bacteria</taxon>
        <taxon>Bacillati</taxon>
        <taxon>Cyanobacteriota</taxon>
        <taxon>Cyanophyceae</taxon>
        <taxon>Nostocales</taxon>
        <taxon>Nostocaceae</taxon>
        <taxon>Nostoc</taxon>
    </lineage>
</organism>
<sequence>MSKKNIFNKITTALATSTALSLAFMVDLPKAKAFSLIQEDLFFGRNIAGGQEVSQKEFQAFVNGVITPRFPSGLTIFDANGQFQHSTGKLIEEPAKVVTLFRENTPTNEVSISEIVRAYRKQFNQESVLQVANFDELAVSFDLGEDLFNNSSVPKLIQTDLFFGRNIPGDGEVSQSEFQAFVDSVITPRFPSGLTIFDANGQFQDSTGIIIEEPSKVISLIFEDTLDNETSINQIIEAYLQQFSQESVLTVVDEDIRVRFVESEPVPEPSSVTGALLFSTLIVACRLKKKEHKHR</sequence>
<geneLocation type="plasmid" evidence="2 3">
    <name>pANSO36A</name>
</geneLocation>
<keyword evidence="3" id="KW-1185">Reference proteome</keyword>
<accession>A0ABN6QG56</accession>